<evidence type="ECO:0000256" key="13">
    <source>
        <dbReference type="ARBA" id="ARBA00022989"/>
    </source>
</evidence>
<evidence type="ECO:0000256" key="2">
    <source>
        <dbReference type="ARBA" id="ARBA00004429"/>
    </source>
</evidence>
<dbReference type="Gene3D" id="1.20.1300.10">
    <property type="entry name" value="Fumarate reductase/succinate dehydrogenase, transmembrane subunit"/>
    <property type="match status" value="1"/>
</dbReference>
<feature type="transmembrane region" description="Helical" evidence="18">
    <location>
        <begin position="94"/>
        <end position="112"/>
    </location>
</feature>
<dbReference type="OrthoDB" id="5612767at2"/>
<evidence type="ECO:0000256" key="14">
    <source>
        <dbReference type="ARBA" id="ARBA00023004"/>
    </source>
</evidence>
<gene>
    <name evidence="19" type="ORF">BN1209_0539</name>
</gene>
<comment type="pathway">
    <text evidence="3">Carbohydrate metabolism; tricarboxylic acid cycle.</text>
</comment>
<keyword evidence="20" id="KW-1185">Reference proteome</keyword>
<dbReference type="PIRSF" id="PIRSF000169">
    <property type="entry name" value="SDH_D"/>
    <property type="match status" value="1"/>
</dbReference>
<feature type="binding site" evidence="16">
    <location>
        <position position="82"/>
    </location>
    <ligand>
        <name>a ubiquinone</name>
        <dbReference type="ChEBI" id="CHEBI:16389"/>
    </ligand>
</feature>
<evidence type="ECO:0000256" key="9">
    <source>
        <dbReference type="ARBA" id="ARBA00022617"/>
    </source>
</evidence>
<reference evidence="20" key="1">
    <citation type="submission" date="2014-12" db="EMBL/GenBank/DDBJ databases">
        <authorList>
            <person name="Salcher M.M."/>
        </authorList>
    </citation>
    <scope>NUCLEOTIDE SEQUENCE [LARGE SCALE GENOMIC DNA]</scope>
    <source>
        <strain evidence="20">MMS-10A-171</strain>
    </source>
</reference>
<proteinExistence type="predicted"/>
<comment type="subcellular location">
    <subcellularLocation>
        <location evidence="2">Cell inner membrane</location>
        <topology evidence="2">Multi-pass membrane protein</topology>
    </subcellularLocation>
</comment>
<dbReference type="Proteomes" id="UP000056322">
    <property type="component" value="Chromosome 1"/>
</dbReference>
<evidence type="ECO:0000256" key="7">
    <source>
        <dbReference type="ARBA" id="ARBA00022519"/>
    </source>
</evidence>
<feature type="binding site" description="axial binding residue" evidence="17">
    <location>
        <position position="70"/>
    </location>
    <ligand>
        <name>heme</name>
        <dbReference type="ChEBI" id="CHEBI:30413"/>
        <note>ligand shared with second transmembrane subunit</note>
    </ligand>
    <ligandPart>
        <name>Fe</name>
        <dbReference type="ChEBI" id="CHEBI:18248"/>
    </ligandPart>
</feature>
<dbReference type="RefSeq" id="WP_045750833.1">
    <property type="nucleotide sequence ID" value="NZ_LN794158.1"/>
</dbReference>
<dbReference type="KEGG" id="mbac:BN1209_0539"/>
<dbReference type="GO" id="GO:0006099">
    <property type="term" value="P:tricarboxylic acid cycle"/>
    <property type="evidence" value="ECO:0007669"/>
    <property type="project" value="UniProtKB-UniPathway"/>
</dbReference>
<keyword evidence="8" id="KW-0816">Tricarboxylic acid cycle</keyword>
<evidence type="ECO:0000256" key="16">
    <source>
        <dbReference type="PIRSR" id="PIRSR000169-1"/>
    </source>
</evidence>
<protein>
    <recommendedName>
        <fullName evidence="4">Succinate dehydrogenase hydrophobic membrane anchor subunit</fullName>
    </recommendedName>
</protein>
<dbReference type="STRING" id="1581680.BN1209_0539"/>
<keyword evidence="9 17" id="KW-0349">Heme</keyword>
<organism evidence="19 20">
    <name type="scientific">Candidatus Methylopumilus turicensis</name>
    <dbReference type="NCBI Taxonomy" id="1581680"/>
    <lineage>
        <taxon>Bacteria</taxon>
        <taxon>Pseudomonadati</taxon>
        <taxon>Pseudomonadota</taxon>
        <taxon>Betaproteobacteria</taxon>
        <taxon>Nitrosomonadales</taxon>
        <taxon>Methylophilaceae</taxon>
        <taxon>Candidatus Methylopumilus</taxon>
    </lineage>
</organism>
<evidence type="ECO:0000256" key="3">
    <source>
        <dbReference type="ARBA" id="ARBA00005163"/>
    </source>
</evidence>
<evidence type="ECO:0000256" key="10">
    <source>
        <dbReference type="ARBA" id="ARBA00022692"/>
    </source>
</evidence>
<keyword evidence="13 18" id="KW-1133">Transmembrane helix</keyword>
<evidence type="ECO:0000256" key="4">
    <source>
        <dbReference type="ARBA" id="ARBA00019425"/>
    </source>
</evidence>
<comment type="cofactor">
    <cofactor evidence="17">
        <name>heme</name>
        <dbReference type="ChEBI" id="CHEBI:30413"/>
    </cofactor>
    <text evidence="17">The heme is bound between the two transmembrane subunits.</text>
</comment>
<evidence type="ECO:0000256" key="5">
    <source>
        <dbReference type="ARBA" id="ARBA00022448"/>
    </source>
</evidence>
<dbReference type="GO" id="GO:0046872">
    <property type="term" value="F:metal ion binding"/>
    <property type="evidence" value="ECO:0007669"/>
    <property type="project" value="UniProtKB-KW"/>
</dbReference>
<evidence type="ECO:0000256" key="8">
    <source>
        <dbReference type="ARBA" id="ARBA00022532"/>
    </source>
</evidence>
<evidence type="ECO:0000313" key="20">
    <source>
        <dbReference type="Proteomes" id="UP000056322"/>
    </source>
</evidence>
<dbReference type="InterPro" id="IPR000701">
    <property type="entry name" value="SuccDH_FuR_B_TM-su"/>
</dbReference>
<dbReference type="InterPro" id="IPR014312">
    <property type="entry name" value="Succ_DH_anchor"/>
</dbReference>
<name>A0A0B7ITF8_9PROT</name>
<dbReference type="HOGENOM" id="CLU_151315_2_1_4"/>
<evidence type="ECO:0000256" key="11">
    <source>
        <dbReference type="ARBA" id="ARBA00022723"/>
    </source>
</evidence>
<evidence type="ECO:0000256" key="12">
    <source>
        <dbReference type="ARBA" id="ARBA00022982"/>
    </source>
</evidence>
<sequence length="115" mass="13155">MVDRKKPAHGFSDWAWQRATAIMMVIYSLLLAVRFVVDAPSVGFDGWHTWFAPMSFRAITLLFLWALIYHAWLGVKEILMDYVHNVGIRAKLQSLFGLVLVGDAIWAAYILWSLA</sequence>
<evidence type="ECO:0000256" key="17">
    <source>
        <dbReference type="PIRSR" id="PIRSR000169-2"/>
    </source>
</evidence>
<keyword evidence="7" id="KW-0997">Cell inner membrane</keyword>
<keyword evidence="11 17" id="KW-0479">Metal-binding</keyword>
<keyword evidence="14 17" id="KW-0408">Iron</keyword>
<keyword evidence="15 18" id="KW-0472">Membrane</keyword>
<accession>A0A0B7ITF8</accession>
<keyword evidence="6" id="KW-1003">Cell membrane</keyword>
<keyword evidence="10 18" id="KW-0812">Transmembrane</keyword>
<feature type="transmembrane region" description="Helical" evidence="18">
    <location>
        <begin position="21"/>
        <end position="37"/>
    </location>
</feature>
<keyword evidence="12" id="KW-0249">Electron transport</keyword>
<evidence type="ECO:0000256" key="6">
    <source>
        <dbReference type="ARBA" id="ARBA00022475"/>
    </source>
</evidence>
<keyword evidence="5" id="KW-0813">Transport</keyword>
<dbReference type="EMBL" id="LN794158">
    <property type="protein sequence ID" value="CEN55584.1"/>
    <property type="molecule type" value="Genomic_DNA"/>
</dbReference>
<dbReference type="CDD" id="cd03494">
    <property type="entry name" value="SQR_TypeC_SdhD"/>
    <property type="match status" value="1"/>
</dbReference>
<evidence type="ECO:0000256" key="18">
    <source>
        <dbReference type="SAM" id="Phobius"/>
    </source>
</evidence>
<dbReference type="Pfam" id="PF01127">
    <property type="entry name" value="Sdh_cyt"/>
    <property type="match status" value="1"/>
</dbReference>
<dbReference type="SUPFAM" id="SSF81343">
    <property type="entry name" value="Fumarate reductase respiratory complex transmembrane subunits"/>
    <property type="match status" value="1"/>
</dbReference>
<dbReference type="GO" id="GO:0020037">
    <property type="term" value="F:heme binding"/>
    <property type="evidence" value="ECO:0007669"/>
    <property type="project" value="InterPro"/>
</dbReference>
<evidence type="ECO:0000256" key="15">
    <source>
        <dbReference type="ARBA" id="ARBA00023136"/>
    </source>
</evidence>
<dbReference type="NCBIfam" id="TIGR02968">
    <property type="entry name" value="succ_dehyd_anc"/>
    <property type="match status" value="1"/>
</dbReference>
<dbReference type="GO" id="GO:0017004">
    <property type="term" value="P:cytochrome complex assembly"/>
    <property type="evidence" value="ECO:0007669"/>
    <property type="project" value="TreeGrafter"/>
</dbReference>
<dbReference type="AlphaFoldDB" id="A0A0B7ITF8"/>
<dbReference type="GO" id="GO:0009055">
    <property type="term" value="F:electron transfer activity"/>
    <property type="evidence" value="ECO:0007669"/>
    <property type="project" value="TreeGrafter"/>
</dbReference>
<dbReference type="InterPro" id="IPR034804">
    <property type="entry name" value="SQR/QFR_C/D"/>
</dbReference>
<comment type="function">
    <text evidence="1">Membrane-anchoring subunit of succinate dehydrogenase (SDH).</text>
</comment>
<evidence type="ECO:0000256" key="1">
    <source>
        <dbReference type="ARBA" id="ARBA00004050"/>
    </source>
</evidence>
<dbReference type="UniPathway" id="UPA00223"/>
<dbReference type="GO" id="GO:0005886">
    <property type="term" value="C:plasma membrane"/>
    <property type="evidence" value="ECO:0007669"/>
    <property type="project" value="UniProtKB-SubCell"/>
</dbReference>
<dbReference type="PANTHER" id="PTHR38689">
    <property type="entry name" value="SUCCINATE DEHYDROGENASE HYDROPHOBIC MEMBRANE ANCHOR SUBUNIT"/>
    <property type="match status" value="1"/>
</dbReference>
<dbReference type="PANTHER" id="PTHR38689:SF1">
    <property type="entry name" value="SUCCINATE DEHYDROGENASE HYDROPHOBIC MEMBRANE ANCHOR SUBUNIT"/>
    <property type="match status" value="1"/>
</dbReference>
<evidence type="ECO:0000313" key="19">
    <source>
        <dbReference type="EMBL" id="CEN55584.1"/>
    </source>
</evidence>
<feature type="transmembrane region" description="Helical" evidence="18">
    <location>
        <begin position="49"/>
        <end position="73"/>
    </location>
</feature>